<dbReference type="Proteomes" id="UP000005868">
    <property type="component" value="Chromosome"/>
</dbReference>
<evidence type="ECO:0000313" key="7">
    <source>
        <dbReference type="Proteomes" id="UP000005868"/>
    </source>
</evidence>
<dbReference type="EC" id="2.7.13.3" evidence="2"/>
<sequence>MQKDKGTTKQKPKYKPPLKNSDSTLILGFFSLCLWLFILTRSRPFFAVYRLMNLASDTGDGGYLFAAAGLLVLFNTLRAVFLYLGWFFVGDGLAELTKKKSLATIVPTVAIPLSYQILALLEAYAKPHFGVPAIMGVLTVILVRFLTKDVPGRLNSALAISIMLFSFQWLDIVPALTEYGFGWGEISMAVKELAVLMDRKNLLDLLGIIAFLTVLSSGLITSELLVLSTLQIKSMQKIREQERHLAHLREEHLRTRSSREIQNLVHDLKRPLTTIVGLLDVLGSSPNFPQNHKKHLDVAKDAALGMNQMISEILSSSSRRITTIEEIISYVMAQVSPLDFHKHVKVILGENCREKRVEMNVVRFSRALVNLLDNASRAAKSIERKPQILLEARCDKVSVTFIIKDNGPGFDQVITPDSGSTWNSTGLGLAFTKEVVLEHGGNISMTNAPTGGGIVTIHLPLKKEESH</sequence>
<organism evidence="6 7">
    <name type="scientific">Thermovirga lienii (strain ATCC BAA-1197 / DSM 17291 / Cas60314)</name>
    <dbReference type="NCBI Taxonomy" id="580340"/>
    <lineage>
        <taxon>Bacteria</taxon>
        <taxon>Thermotogati</taxon>
        <taxon>Synergistota</taxon>
        <taxon>Synergistia</taxon>
        <taxon>Synergistales</taxon>
        <taxon>Thermovirgaceae</taxon>
        <taxon>Thermovirga</taxon>
    </lineage>
</organism>
<dbReference type="InterPro" id="IPR003594">
    <property type="entry name" value="HATPase_dom"/>
</dbReference>
<dbReference type="GO" id="GO:0005886">
    <property type="term" value="C:plasma membrane"/>
    <property type="evidence" value="ECO:0007669"/>
    <property type="project" value="TreeGrafter"/>
</dbReference>
<dbReference type="SMART" id="SM00388">
    <property type="entry name" value="HisKA"/>
    <property type="match status" value="1"/>
</dbReference>
<feature type="transmembrane region" description="Helical" evidence="4">
    <location>
        <begin position="158"/>
        <end position="177"/>
    </location>
</feature>
<dbReference type="Pfam" id="PF00512">
    <property type="entry name" value="HisKA"/>
    <property type="match status" value="1"/>
</dbReference>
<dbReference type="InterPro" id="IPR052023">
    <property type="entry name" value="Histidine_kinase_KdpD"/>
</dbReference>
<comment type="catalytic activity">
    <reaction evidence="1">
        <text>ATP + protein L-histidine = ADP + protein N-phospho-L-histidine.</text>
        <dbReference type="EC" id="2.7.13.3"/>
    </reaction>
</comment>
<feature type="transmembrane region" description="Helical" evidence="4">
    <location>
        <begin position="62"/>
        <end position="89"/>
    </location>
</feature>
<dbReference type="PROSITE" id="PS50109">
    <property type="entry name" value="HIS_KIN"/>
    <property type="match status" value="1"/>
</dbReference>
<keyword evidence="7" id="KW-1185">Reference proteome</keyword>
<dbReference type="SMART" id="SM00387">
    <property type="entry name" value="HATPase_c"/>
    <property type="match status" value="1"/>
</dbReference>
<evidence type="ECO:0000259" key="5">
    <source>
        <dbReference type="PROSITE" id="PS50109"/>
    </source>
</evidence>
<dbReference type="InterPro" id="IPR036890">
    <property type="entry name" value="HATPase_C_sf"/>
</dbReference>
<dbReference type="HOGENOM" id="CLU_047534_0_0_0"/>
<evidence type="ECO:0000256" key="4">
    <source>
        <dbReference type="SAM" id="Phobius"/>
    </source>
</evidence>
<dbReference type="PANTHER" id="PTHR45569">
    <property type="entry name" value="SENSOR PROTEIN KDPD"/>
    <property type="match status" value="1"/>
</dbReference>
<feature type="transmembrane region" description="Helical" evidence="4">
    <location>
        <begin position="127"/>
        <end position="146"/>
    </location>
</feature>
<proteinExistence type="predicted"/>
<protein>
    <recommendedName>
        <fullName evidence="2">histidine kinase</fullName>
        <ecNumber evidence="2">2.7.13.3</ecNumber>
    </recommendedName>
</protein>
<reference evidence="6 7" key="2">
    <citation type="journal article" date="2012" name="Stand. Genomic Sci.">
        <title>Genome sequence of the moderately thermophilic, amino-acid-degrading and sulfur-reducing bacterium Thermovirga lienii type strain (Cas60314(T)).</title>
        <authorList>
            <person name="Goker M."/>
            <person name="Saunders E."/>
            <person name="Lapidus A."/>
            <person name="Nolan M."/>
            <person name="Lucas S."/>
            <person name="Hammon N."/>
            <person name="Deshpande S."/>
            <person name="Cheng J.F."/>
            <person name="Han C."/>
            <person name="Tapia R."/>
            <person name="Goodwin L.A."/>
            <person name="Pitluck S."/>
            <person name="Liolios K."/>
            <person name="Mavromatis K."/>
            <person name="Pagani I."/>
            <person name="Ivanova N."/>
            <person name="Mikhailova N."/>
            <person name="Pati A."/>
            <person name="Chen A."/>
            <person name="Palaniappan K."/>
            <person name="Land M."/>
            <person name="Chang Y.J."/>
            <person name="Jeffries C.D."/>
            <person name="Brambilla E.M."/>
            <person name="Rohde M."/>
            <person name="Spring S."/>
            <person name="Detter J.C."/>
            <person name="Woyke T."/>
            <person name="Bristow J."/>
            <person name="Eisen J.A."/>
            <person name="Markowitz V."/>
            <person name="Hugenholtz P."/>
            <person name="Kyrpides N.C."/>
            <person name="Klenk H.P."/>
        </authorList>
    </citation>
    <scope>NUCLEOTIDE SEQUENCE [LARGE SCALE GENOMIC DNA]</scope>
    <source>
        <strain evidence="7">ATCC BAA-1197 / DSM 17291 / Cas60314</strain>
    </source>
</reference>
<dbReference type="KEGG" id="tli:Tlie_1766"/>
<dbReference type="SUPFAM" id="SSF55874">
    <property type="entry name" value="ATPase domain of HSP90 chaperone/DNA topoisomerase II/histidine kinase"/>
    <property type="match status" value="1"/>
</dbReference>
<dbReference type="AlphaFoldDB" id="G7V8M7"/>
<feature type="transmembrane region" description="Helical" evidence="4">
    <location>
        <begin position="21"/>
        <end position="42"/>
    </location>
</feature>
<dbReference type="eggNOG" id="COG2205">
    <property type="taxonomic scope" value="Bacteria"/>
</dbReference>
<evidence type="ECO:0000256" key="2">
    <source>
        <dbReference type="ARBA" id="ARBA00012438"/>
    </source>
</evidence>
<dbReference type="Gene3D" id="3.30.565.10">
    <property type="entry name" value="Histidine kinase-like ATPase, C-terminal domain"/>
    <property type="match status" value="1"/>
</dbReference>
<keyword evidence="6" id="KW-0808">Transferase</keyword>
<name>G7V8M7_THELD</name>
<feature type="transmembrane region" description="Helical" evidence="4">
    <location>
        <begin position="205"/>
        <end position="227"/>
    </location>
</feature>
<keyword evidence="3" id="KW-0597">Phosphoprotein</keyword>
<dbReference type="PANTHER" id="PTHR45569:SF1">
    <property type="entry name" value="SENSOR PROTEIN KDPD"/>
    <property type="match status" value="1"/>
</dbReference>
<feature type="transmembrane region" description="Helical" evidence="4">
    <location>
        <begin position="101"/>
        <end position="121"/>
    </location>
</feature>
<dbReference type="InterPro" id="IPR005467">
    <property type="entry name" value="His_kinase_dom"/>
</dbReference>
<dbReference type="OrthoDB" id="84942at2"/>
<dbReference type="InterPro" id="IPR036097">
    <property type="entry name" value="HisK_dim/P_sf"/>
</dbReference>
<dbReference type="PRINTS" id="PR00344">
    <property type="entry name" value="BCTRLSENSOR"/>
</dbReference>
<keyword evidence="4" id="KW-0472">Membrane</keyword>
<dbReference type="CDD" id="cd00082">
    <property type="entry name" value="HisKA"/>
    <property type="match status" value="1"/>
</dbReference>
<dbReference type="InterPro" id="IPR004358">
    <property type="entry name" value="Sig_transdc_His_kin-like_C"/>
</dbReference>
<dbReference type="STRING" id="580340.Tlie_1766"/>
<feature type="domain" description="Histidine kinase" evidence="5">
    <location>
        <begin position="263"/>
        <end position="463"/>
    </location>
</feature>
<evidence type="ECO:0000313" key="6">
    <source>
        <dbReference type="EMBL" id="AER67488.1"/>
    </source>
</evidence>
<evidence type="ECO:0000256" key="1">
    <source>
        <dbReference type="ARBA" id="ARBA00000085"/>
    </source>
</evidence>
<keyword evidence="4" id="KW-1133">Transmembrane helix</keyword>
<evidence type="ECO:0000256" key="3">
    <source>
        <dbReference type="ARBA" id="ARBA00022553"/>
    </source>
</evidence>
<accession>G7V8M7</accession>
<reference evidence="7" key="1">
    <citation type="submission" date="2011-10" db="EMBL/GenBank/DDBJ databases">
        <title>The complete genome of chromosome of Thermovirga lienii DSM 17291.</title>
        <authorList>
            <consortium name="US DOE Joint Genome Institute (JGI-PGF)"/>
            <person name="Lucas S."/>
            <person name="Copeland A."/>
            <person name="Lapidus A."/>
            <person name="Glavina del Rio T."/>
            <person name="Dalin E."/>
            <person name="Tice H."/>
            <person name="Bruce D."/>
            <person name="Goodwin L."/>
            <person name="Pitluck S."/>
            <person name="Peters L."/>
            <person name="Mikhailova N."/>
            <person name="Saunders E."/>
            <person name="Kyrpides N."/>
            <person name="Mavromatis K."/>
            <person name="Ivanova N."/>
            <person name="Last F.I."/>
            <person name="Brettin T."/>
            <person name="Detter J.C."/>
            <person name="Han C."/>
            <person name="Larimer F."/>
            <person name="Land M."/>
            <person name="Hauser L."/>
            <person name="Markowitz V."/>
            <person name="Cheng J.-F."/>
            <person name="Hugenholtz P."/>
            <person name="Woyke T."/>
            <person name="Wu D."/>
            <person name="Spring S."/>
            <person name="Schroeder M."/>
            <person name="Brambilla E.-M."/>
            <person name="Klenk H.-P."/>
            <person name="Eisen J.A."/>
        </authorList>
    </citation>
    <scope>NUCLEOTIDE SEQUENCE [LARGE SCALE GENOMIC DNA]</scope>
    <source>
        <strain evidence="7">ATCC BAA-1197 / DSM 17291 / Cas60314</strain>
    </source>
</reference>
<keyword evidence="4" id="KW-0812">Transmembrane</keyword>
<keyword evidence="6" id="KW-0418">Kinase</keyword>
<dbReference type="Gene3D" id="1.10.287.130">
    <property type="match status" value="1"/>
</dbReference>
<dbReference type="EMBL" id="CP003096">
    <property type="protein sequence ID" value="AER67488.1"/>
    <property type="molecule type" value="Genomic_DNA"/>
</dbReference>
<dbReference type="SUPFAM" id="SSF47384">
    <property type="entry name" value="Homodimeric domain of signal transducing histidine kinase"/>
    <property type="match status" value="1"/>
</dbReference>
<dbReference type="InterPro" id="IPR003661">
    <property type="entry name" value="HisK_dim/P_dom"/>
</dbReference>
<dbReference type="Pfam" id="PF02518">
    <property type="entry name" value="HATPase_c"/>
    <property type="match status" value="1"/>
</dbReference>
<dbReference type="CDD" id="cd00075">
    <property type="entry name" value="HATPase"/>
    <property type="match status" value="1"/>
</dbReference>
<gene>
    <name evidence="6" type="ordered locus">Tlie_1766</name>
</gene>
<dbReference type="GO" id="GO:0000155">
    <property type="term" value="F:phosphorelay sensor kinase activity"/>
    <property type="evidence" value="ECO:0007669"/>
    <property type="project" value="InterPro"/>
</dbReference>